<organism evidence="3 4">
    <name type="scientific">Solibaculum mannosilyticum</name>
    <dbReference type="NCBI Taxonomy" id="2780922"/>
    <lineage>
        <taxon>Bacteria</taxon>
        <taxon>Bacillati</taxon>
        <taxon>Bacillota</taxon>
        <taxon>Clostridia</taxon>
        <taxon>Eubacteriales</taxon>
        <taxon>Oscillospiraceae</taxon>
        <taxon>Solibaculum</taxon>
    </lineage>
</organism>
<evidence type="ECO:0000313" key="4">
    <source>
        <dbReference type="Proteomes" id="UP000593890"/>
    </source>
</evidence>
<keyword evidence="4" id="KW-1185">Reference proteome</keyword>
<dbReference type="PANTHER" id="PTHR43686:SF1">
    <property type="entry name" value="AMINOTRAN_5 DOMAIN-CONTAINING PROTEIN"/>
    <property type="match status" value="1"/>
</dbReference>
<dbReference type="AlphaFoldDB" id="A0A7I8D3M9"/>
<dbReference type="CDD" id="cd24138">
    <property type="entry name" value="TtcA-like"/>
    <property type="match status" value="1"/>
</dbReference>
<keyword evidence="1" id="KW-0808">Transferase</keyword>
<dbReference type="Pfam" id="PF01171">
    <property type="entry name" value="ATP_bind_3"/>
    <property type="match status" value="1"/>
</dbReference>
<dbReference type="InterPro" id="IPR011063">
    <property type="entry name" value="TilS/TtcA_N"/>
</dbReference>
<dbReference type="Gene3D" id="3.40.50.620">
    <property type="entry name" value="HUPs"/>
    <property type="match status" value="1"/>
</dbReference>
<reference evidence="4" key="1">
    <citation type="submission" date="2020-07" db="EMBL/GenBank/DDBJ databases">
        <title>Complete genome sequencing of Clostridia bacterium strain 12CBH8.</title>
        <authorList>
            <person name="Sakamoto M."/>
            <person name="Murakami T."/>
            <person name="Mori H."/>
        </authorList>
    </citation>
    <scope>NUCLEOTIDE SEQUENCE [LARGE SCALE GENOMIC DNA]</scope>
    <source>
        <strain evidence="4">12CBH8</strain>
    </source>
</reference>
<dbReference type="PIRSF" id="PIRSF004976">
    <property type="entry name" value="ATPase_YdaO"/>
    <property type="match status" value="1"/>
</dbReference>
<dbReference type="Proteomes" id="UP000593890">
    <property type="component" value="Chromosome"/>
</dbReference>
<dbReference type="GO" id="GO:0008033">
    <property type="term" value="P:tRNA processing"/>
    <property type="evidence" value="ECO:0007669"/>
    <property type="project" value="InterPro"/>
</dbReference>
<dbReference type="EMBL" id="AP023321">
    <property type="protein sequence ID" value="BCI61367.1"/>
    <property type="molecule type" value="Genomic_DNA"/>
</dbReference>
<protein>
    <submittedName>
        <fullName evidence="3">tRNA 2-thiocytidine(32) synthetase TtcA</fullName>
    </submittedName>
</protein>
<dbReference type="KEGG" id="sman:C12CBH8_20060"/>
<dbReference type="InterPro" id="IPR035107">
    <property type="entry name" value="tRNA_thiolation_TtcA_Ctu1"/>
</dbReference>
<dbReference type="InterPro" id="IPR014729">
    <property type="entry name" value="Rossmann-like_a/b/a_fold"/>
</dbReference>
<proteinExistence type="predicted"/>
<evidence type="ECO:0000256" key="1">
    <source>
        <dbReference type="ARBA" id="ARBA00022679"/>
    </source>
</evidence>
<accession>A0A7I8D3M9</accession>
<dbReference type="RefSeq" id="WP_215533162.1">
    <property type="nucleotide sequence ID" value="NZ_AP023321.1"/>
</dbReference>
<dbReference type="GO" id="GO:0016740">
    <property type="term" value="F:transferase activity"/>
    <property type="evidence" value="ECO:0007669"/>
    <property type="project" value="UniProtKB-KW"/>
</dbReference>
<gene>
    <name evidence="3" type="ORF">C12CBH8_20060</name>
</gene>
<evidence type="ECO:0000259" key="2">
    <source>
        <dbReference type="Pfam" id="PF01171"/>
    </source>
</evidence>
<name>A0A7I8D3M9_9FIRM</name>
<evidence type="ECO:0000313" key="3">
    <source>
        <dbReference type="EMBL" id="BCI61367.1"/>
    </source>
</evidence>
<dbReference type="SUPFAM" id="SSF52402">
    <property type="entry name" value="Adenine nucleotide alpha hydrolases-like"/>
    <property type="match status" value="1"/>
</dbReference>
<feature type="domain" description="tRNA(Ile)-lysidine/2-thiocytidine synthase N-terminal" evidence="2">
    <location>
        <begin position="27"/>
        <end position="193"/>
    </location>
</feature>
<sequence>MHYMQRLAGQMRSAIEKYNMIESGDSIMVGVSGGKDSVALLTGLSSLRSYYPKPFSLKAVTMDPCFEGEETDYSPISQLCERLEVPYYVERVPLGQLLFGEEKQQNPCSLCARIRRGVLHNASLAAGCNKIALGHHFDDAVETFFLNLLNGGRIGCFSPVTFLDRKKIALIRPLVFVEERDVSAAVRQESLPIVKSRCPVDGCTARQDIKLLIRSLEKDYKHLRTKVLGAMQRSGLDGW</sequence>
<dbReference type="PANTHER" id="PTHR43686">
    <property type="entry name" value="SULFURTRANSFERASE-RELATED"/>
    <property type="match status" value="1"/>
</dbReference>